<evidence type="ECO:0000313" key="4">
    <source>
        <dbReference type="Proteomes" id="UP000248557"/>
    </source>
</evidence>
<gene>
    <name evidence="3" type="ORF">CA615_00675</name>
</gene>
<accession>A0A328Q3P8</accession>
<comment type="caution">
    <text evidence="3">The sequence shown here is derived from an EMBL/GenBank/DDBJ whole genome shotgun (WGS) entry which is preliminary data.</text>
</comment>
<keyword evidence="1" id="KW-1133">Transmembrane helix</keyword>
<dbReference type="InterPro" id="IPR058962">
    <property type="entry name" value="DUF8108_N"/>
</dbReference>
<dbReference type="AlphaFoldDB" id="A0A328Q3P8"/>
<dbReference type="RefSeq" id="WP_011405755.1">
    <property type="nucleotide sequence ID" value="NZ_CATZXA010000092.1"/>
</dbReference>
<sequence length="140" mass="16553">MQYYKKHVYTSKNLRELIKFYTRDGFILKDNVDNKTYLTKKNHGSLTIHVLLLIATSWFSLGLINIIYLIISYFYYSKGIIIIYSNNNININNNPIFELYEGFDDLDVITNFLDTSVDDYENFINNNDKSPIISFLNHKK</sequence>
<keyword evidence="1" id="KW-0472">Membrane</keyword>
<evidence type="ECO:0000259" key="2">
    <source>
        <dbReference type="Pfam" id="PF26438"/>
    </source>
</evidence>
<feature type="transmembrane region" description="Helical" evidence="1">
    <location>
        <begin position="50"/>
        <end position="76"/>
    </location>
</feature>
<organism evidence="3 4">
    <name type="scientific">Methanosphaera stadtmanae</name>
    <dbReference type="NCBI Taxonomy" id="2317"/>
    <lineage>
        <taxon>Archaea</taxon>
        <taxon>Methanobacteriati</taxon>
        <taxon>Methanobacteriota</taxon>
        <taxon>Methanomada group</taxon>
        <taxon>Methanobacteria</taxon>
        <taxon>Methanobacteriales</taxon>
        <taxon>Methanobacteriaceae</taxon>
        <taxon>Methanosphaera</taxon>
    </lineage>
</organism>
<evidence type="ECO:0000256" key="1">
    <source>
        <dbReference type="SAM" id="Phobius"/>
    </source>
</evidence>
<feature type="domain" description="DUF8108" evidence="2">
    <location>
        <begin position="12"/>
        <end position="75"/>
    </location>
</feature>
<proteinExistence type="predicted"/>
<name>A0A328Q3P8_9EURY</name>
<dbReference type="Proteomes" id="UP000248557">
    <property type="component" value="Unassembled WGS sequence"/>
</dbReference>
<protein>
    <recommendedName>
        <fullName evidence="2">DUF8108 domain-containing protein</fullName>
    </recommendedName>
</protein>
<evidence type="ECO:0000313" key="3">
    <source>
        <dbReference type="EMBL" id="RAP03744.1"/>
    </source>
</evidence>
<reference evidence="3 4" key="1">
    <citation type="submission" date="2017-05" db="EMBL/GenBank/DDBJ databases">
        <title>Host range expansion of the Methanosphaera genus to humans and monogastric animals involves recent and extensive reduction in genome content.</title>
        <authorList>
            <person name="Hoedt E.C."/>
            <person name="Volmer J.G."/>
            <person name="Parks D.H."/>
            <person name="Rosewarne C.P."/>
            <person name="Denman S.E."/>
            <person name="Mcsweeney C.S."/>
            <person name="O Cuiv P."/>
            <person name="Hugenholtz P."/>
            <person name="Tyson G.W."/>
            <person name="Morrison M."/>
        </authorList>
    </citation>
    <scope>NUCLEOTIDE SEQUENCE [LARGE SCALE GENOMIC DNA]</scope>
    <source>
        <strain evidence="3 4">PA5</strain>
    </source>
</reference>
<dbReference type="GeneID" id="3855030"/>
<dbReference type="Pfam" id="PF26438">
    <property type="entry name" value="DUF8108_N"/>
    <property type="match status" value="1"/>
</dbReference>
<dbReference type="EMBL" id="NGJK01000006">
    <property type="protein sequence ID" value="RAP03744.1"/>
    <property type="molecule type" value="Genomic_DNA"/>
</dbReference>
<keyword evidence="1" id="KW-0812">Transmembrane</keyword>